<dbReference type="Proteomes" id="UP000694568">
    <property type="component" value="Unplaced"/>
</dbReference>
<dbReference type="AlphaFoldDB" id="A0A8C9XWW2"/>
<dbReference type="Pfam" id="PF00078">
    <property type="entry name" value="RVT_1"/>
    <property type="match status" value="1"/>
</dbReference>
<reference evidence="2" key="2">
    <citation type="submission" date="2025-09" db="UniProtKB">
        <authorList>
            <consortium name="Ensembl"/>
        </authorList>
    </citation>
    <scope>IDENTIFICATION</scope>
</reference>
<dbReference type="Ensembl" id="ENSSLUT00000017738.1">
    <property type="protein sequence ID" value="ENSSLUP00000017178.1"/>
    <property type="gene ID" value="ENSSLUG00000008051.1"/>
</dbReference>
<dbReference type="PANTHER" id="PTHR31635">
    <property type="entry name" value="REVERSE TRANSCRIPTASE DOMAIN-CONTAINING PROTEIN-RELATED"/>
    <property type="match status" value="1"/>
</dbReference>
<evidence type="ECO:0000259" key="1">
    <source>
        <dbReference type="PROSITE" id="PS50878"/>
    </source>
</evidence>
<dbReference type="InterPro" id="IPR000477">
    <property type="entry name" value="RT_dom"/>
</dbReference>
<keyword evidence="3" id="KW-1185">Reference proteome</keyword>
<protein>
    <recommendedName>
        <fullName evidence="1">Reverse transcriptase domain-containing protein</fullName>
    </recommendedName>
</protein>
<proteinExistence type="predicted"/>
<dbReference type="PROSITE" id="PS50878">
    <property type="entry name" value="RT_POL"/>
    <property type="match status" value="1"/>
</dbReference>
<accession>A0A8C9XWW2</accession>
<evidence type="ECO:0000313" key="3">
    <source>
        <dbReference type="Proteomes" id="UP000694568"/>
    </source>
</evidence>
<reference evidence="2" key="1">
    <citation type="submission" date="2025-08" db="UniProtKB">
        <authorList>
            <consortium name="Ensembl"/>
        </authorList>
    </citation>
    <scope>IDENTIFICATION</scope>
</reference>
<sequence length="82" mass="8976">MVHTLYANPTAIVSNNGLHSQSFPIERGLRQGCPLSPMLFAISLELSAQAIRQSKICNVQIKSNSNSISLFADDILLYISDL</sequence>
<organism evidence="2 3">
    <name type="scientific">Sander lucioperca</name>
    <name type="common">Pike-perch</name>
    <name type="synonym">Perca lucioperca</name>
    <dbReference type="NCBI Taxonomy" id="283035"/>
    <lineage>
        <taxon>Eukaryota</taxon>
        <taxon>Metazoa</taxon>
        <taxon>Chordata</taxon>
        <taxon>Craniata</taxon>
        <taxon>Vertebrata</taxon>
        <taxon>Euteleostomi</taxon>
        <taxon>Actinopterygii</taxon>
        <taxon>Neopterygii</taxon>
        <taxon>Teleostei</taxon>
        <taxon>Neoteleostei</taxon>
        <taxon>Acanthomorphata</taxon>
        <taxon>Eupercaria</taxon>
        <taxon>Perciformes</taxon>
        <taxon>Percoidei</taxon>
        <taxon>Percidae</taxon>
        <taxon>Luciopercinae</taxon>
        <taxon>Sander</taxon>
    </lineage>
</organism>
<evidence type="ECO:0000313" key="2">
    <source>
        <dbReference type="Ensembl" id="ENSSLUP00000017178.1"/>
    </source>
</evidence>
<feature type="domain" description="Reverse transcriptase" evidence="1">
    <location>
        <begin position="1"/>
        <end position="82"/>
    </location>
</feature>
<dbReference type="GeneTree" id="ENSGT01120000274180"/>
<dbReference type="PANTHER" id="PTHR31635:SF196">
    <property type="entry name" value="REVERSE TRANSCRIPTASE DOMAIN-CONTAINING PROTEIN-RELATED"/>
    <property type="match status" value="1"/>
</dbReference>
<name>A0A8C9XWW2_SANLU</name>